<proteinExistence type="predicted"/>
<accession>A0ABM5NSS9</accession>
<evidence type="ECO:0000313" key="2">
    <source>
        <dbReference type="Proteomes" id="UP000017590"/>
    </source>
</evidence>
<dbReference type="EMBL" id="CP006763">
    <property type="protein sequence ID" value="AGY75321.1"/>
    <property type="molecule type" value="Genomic_DNA"/>
</dbReference>
<organism evidence="1 2">
    <name type="scientific">Clostridium autoethanogenum DSM 10061</name>
    <dbReference type="NCBI Taxonomy" id="1341692"/>
    <lineage>
        <taxon>Bacteria</taxon>
        <taxon>Bacillati</taxon>
        <taxon>Bacillota</taxon>
        <taxon>Clostridia</taxon>
        <taxon>Eubacteriales</taxon>
        <taxon>Clostridiaceae</taxon>
        <taxon>Clostridium</taxon>
    </lineage>
</organism>
<name>A0ABM5NSS9_9CLOT</name>
<keyword evidence="2" id="KW-1185">Reference proteome</keyword>
<sequence length="136" mass="16084">MFELQDAKMELECKEDISLSCIFISQNFELSKVLIEKELKDDLIKSFIDRFLRSTKEKKVVEYDPIVKLDDCIDSINIQEIPNLNNMQDKFDDISNIKLIDKFSDIETSRAYAIILNNRKSNNKVILFKNFYLLYI</sequence>
<evidence type="ECO:0000313" key="1">
    <source>
        <dbReference type="EMBL" id="AGY75321.1"/>
    </source>
</evidence>
<dbReference type="Proteomes" id="UP000017590">
    <property type="component" value="Chromosome"/>
</dbReference>
<protein>
    <submittedName>
        <fullName evidence="1">Uncharacterized protein</fullName>
    </submittedName>
</protein>
<dbReference type="RefSeq" id="WP_023162121.1">
    <property type="nucleotide sequence ID" value="NC_022592.1"/>
</dbReference>
<gene>
    <name evidence="1" type="ORF">CAETHG_1096</name>
</gene>
<reference evidence="2" key="1">
    <citation type="journal article" date="2014" name="Biotechnol. Biofuels">
        <title>Comparison of single-molecule sequencing and hybrid approaches for finishing the genome of Clostridium autoethanogenum and analysis of CRISPR systems in industrial relevant Clostridia.</title>
        <authorList>
            <person name="Brown S.D."/>
            <person name="Nagaraju S."/>
            <person name="Utturkar S."/>
            <person name="De Tissera S."/>
            <person name="Segovia S."/>
            <person name="Mitchell W."/>
            <person name="Land M.L."/>
            <person name="Dassanayake A."/>
            <person name="Kopke M."/>
        </authorList>
    </citation>
    <scope>NUCLEOTIDE SEQUENCE [LARGE SCALE GENOMIC DNA]</scope>
    <source>
        <strain evidence="2">DSM 10061</strain>
    </source>
</reference>